<keyword evidence="2 3" id="KW-0663">Pyridoxal phosphate</keyword>
<keyword evidence="4" id="KW-0808">Transferase</keyword>
<name>A0AAE9NVE3_9GAMM</name>
<evidence type="ECO:0000256" key="2">
    <source>
        <dbReference type="ARBA" id="ARBA00022898"/>
    </source>
</evidence>
<dbReference type="GO" id="GO:0016740">
    <property type="term" value="F:transferase activity"/>
    <property type="evidence" value="ECO:0007669"/>
    <property type="project" value="UniProtKB-KW"/>
</dbReference>
<dbReference type="SUPFAM" id="SSF53383">
    <property type="entry name" value="PLP-dependent transferases"/>
    <property type="match status" value="1"/>
</dbReference>
<dbReference type="AlphaFoldDB" id="A0AAE9NVE3"/>
<reference evidence="4" key="1">
    <citation type="submission" date="2021-12" db="EMBL/GenBank/DDBJ databases">
        <title>Genome sequence of novel Pectobacterium sp. causing blackleg.</title>
        <authorList>
            <person name="Wang J."/>
        </authorList>
    </citation>
    <scope>NUCLEOTIDE SEQUENCE</scope>
    <source>
        <strain evidence="4">BY21311</strain>
    </source>
</reference>
<dbReference type="InterPro" id="IPR015424">
    <property type="entry name" value="PyrdxlP-dep_Trfase"/>
</dbReference>
<evidence type="ECO:0000256" key="3">
    <source>
        <dbReference type="RuleBase" id="RU362118"/>
    </source>
</evidence>
<dbReference type="GO" id="GO:0030170">
    <property type="term" value="F:pyridoxal phosphate binding"/>
    <property type="evidence" value="ECO:0007669"/>
    <property type="project" value="InterPro"/>
</dbReference>
<dbReference type="GO" id="GO:0019343">
    <property type="term" value="P:cysteine biosynthetic process via cystathionine"/>
    <property type="evidence" value="ECO:0007669"/>
    <property type="project" value="TreeGrafter"/>
</dbReference>
<proteinExistence type="inferred from homology"/>
<dbReference type="PANTHER" id="PTHR11808:SF15">
    <property type="entry name" value="CYSTATHIONINE GAMMA-LYASE"/>
    <property type="match status" value="1"/>
</dbReference>
<organism evidence="4 5">
    <name type="scientific">Pectobacterium polonicum</name>
    <dbReference type="NCBI Taxonomy" id="2485124"/>
    <lineage>
        <taxon>Bacteria</taxon>
        <taxon>Pseudomonadati</taxon>
        <taxon>Pseudomonadota</taxon>
        <taxon>Gammaproteobacteria</taxon>
        <taxon>Enterobacterales</taxon>
        <taxon>Pectobacteriaceae</taxon>
        <taxon>Pectobacterium</taxon>
    </lineage>
</organism>
<evidence type="ECO:0000256" key="1">
    <source>
        <dbReference type="ARBA" id="ARBA00001933"/>
    </source>
</evidence>
<dbReference type="Gene3D" id="3.90.1150.10">
    <property type="entry name" value="Aspartate Aminotransferase, domain 1"/>
    <property type="match status" value="1"/>
</dbReference>
<dbReference type="InterPro" id="IPR015422">
    <property type="entry name" value="PyrdxlP-dep_Trfase_small"/>
</dbReference>
<dbReference type="KEGG" id="ppoo:LW347_07870"/>
<dbReference type="GO" id="GO:0005737">
    <property type="term" value="C:cytoplasm"/>
    <property type="evidence" value="ECO:0007669"/>
    <property type="project" value="TreeGrafter"/>
</dbReference>
<accession>A0AAE9NVE3</accession>
<protein>
    <submittedName>
        <fullName evidence="4">PLP-dependent transferase</fullName>
    </submittedName>
</protein>
<dbReference type="GO" id="GO:0019346">
    <property type="term" value="P:transsulfuration"/>
    <property type="evidence" value="ECO:0007669"/>
    <property type="project" value="InterPro"/>
</dbReference>
<dbReference type="GO" id="GO:0004123">
    <property type="term" value="F:cystathionine gamma-lyase activity"/>
    <property type="evidence" value="ECO:0007669"/>
    <property type="project" value="TreeGrafter"/>
</dbReference>
<dbReference type="Pfam" id="PF01053">
    <property type="entry name" value="Cys_Met_Meta_PP"/>
    <property type="match status" value="1"/>
</dbReference>
<gene>
    <name evidence="4" type="ORF">LW347_07870</name>
</gene>
<dbReference type="PANTHER" id="PTHR11808">
    <property type="entry name" value="TRANS-SULFURATION ENZYME FAMILY MEMBER"/>
    <property type="match status" value="1"/>
</dbReference>
<comment type="cofactor">
    <cofactor evidence="1 3">
        <name>pyridoxal 5'-phosphate</name>
        <dbReference type="ChEBI" id="CHEBI:597326"/>
    </cofactor>
</comment>
<evidence type="ECO:0000313" key="5">
    <source>
        <dbReference type="Proteomes" id="UP001059272"/>
    </source>
</evidence>
<dbReference type="EMBL" id="CP090065">
    <property type="protein sequence ID" value="UVO09853.1"/>
    <property type="molecule type" value="Genomic_DNA"/>
</dbReference>
<dbReference type="InterPro" id="IPR000277">
    <property type="entry name" value="Cys/Met-Metab_PyrdxlP-dep_enz"/>
</dbReference>
<evidence type="ECO:0000313" key="4">
    <source>
        <dbReference type="EMBL" id="UVO09853.1"/>
    </source>
</evidence>
<sequence>MNAYQTMVSFDIADRFDATSFQKKLNLIVPSNSLGDLETTLNSPYQASSSFRSLSEAEQKKSGITRKLIRMSVGIENINDLYEDLHQALK</sequence>
<dbReference type="RefSeq" id="WP_258884699.1">
    <property type="nucleotide sequence ID" value="NZ_CP090065.1"/>
</dbReference>
<dbReference type="Proteomes" id="UP001059272">
    <property type="component" value="Chromosome"/>
</dbReference>
<comment type="similarity">
    <text evidence="3">Belongs to the trans-sulfuration enzymes family.</text>
</comment>